<name>A0AAE0LTF5_9PEZI</name>
<reference evidence="4" key="2">
    <citation type="submission" date="2023-06" db="EMBL/GenBank/DDBJ databases">
        <authorList>
            <consortium name="Lawrence Berkeley National Laboratory"/>
            <person name="Haridas S."/>
            <person name="Hensen N."/>
            <person name="Bonometti L."/>
            <person name="Westerberg I."/>
            <person name="Brannstrom I.O."/>
            <person name="Guillou S."/>
            <person name="Cros-Aarteil S."/>
            <person name="Calhoun S."/>
            <person name="Kuo A."/>
            <person name="Mondo S."/>
            <person name="Pangilinan J."/>
            <person name="Riley R."/>
            <person name="Labutti K."/>
            <person name="Andreopoulos B."/>
            <person name="Lipzen A."/>
            <person name="Chen C."/>
            <person name="Yanf M."/>
            <person name="Daum C."/>
            <person name="Ng V."/>
            <person name="Clum A."/>
            <person name="Steindorff A."/>
            <person name="Ohm R."/>
            <person name="Martin F."/>
            <person name="Silar P."/>
            <person name="Natvig D."/>
            <person name="Lalanne C."/>
            <person name="Gautier V."/>
            <person name="Ament-Velasquez S.L."/>
            <person name="Kruys A."/>
            <person name="Hutchinson M.I."/>
            <person name="Powell A.J."/>
            <person name="Barry K."/>
            <person name="Miller A.N."/>
            <person name="Grigoriev I.V."/>
            <person name="Debuchy R."/>
            <person name="Gladieux P."/>
            <person name="Thoren M.H."/>
            <person name="Johannesson H."/>
        </authorList>
    </citation>
    <scope>NUCLEOTIDE SEQUENCE</scope>
    <source>
        <strain evidence="4">CBS 168.71</strain>
    </source>
</reference>
<feature type="compositionally biased region" description="Basic and acidic residues" evidence="2">
    <location>
        <begin position="169"/>
        <end position="194"/>
    </location>
</feature>
<accession>A0AAE0LTF5</accession>
<feature type="compositionally biased region" description="Polar residues" evidence="2">
    <location>
        <begin position="226"/>
        <end position="237"/>
    </location>
</feature>
<reference evidence="4" key="1">
    <citation type="journal article" date="2023" name="Mol. Phylogenet. Evol.">
        <title>Genome-scale phylogeny and comparative genomics of the fungal order Sordariales.</title>
        <authorList>
            <person name="Hensen N."/>
            <person name="Bonometti L."/>
            <person name="Westerberg I."/>
            <person name="Brannstrom I.O."/>
            <person name="Guillou S."/>
            <person name="Cros-Aarteil S."/>
            <person name="Calhoun S."/>
            <person name="Haridas S."/>
            <person name="Kuo A."/>
            <person name="Mondo S."/>
            <person name="Pangilinan J."/>
            <person name="Riley R."/>
            <person name="LaButti K."/>
            <person name="Andreopoulos B."/>
            <person name="Lipzen A."/>
            <person name="Chen C."/>
            <person name="Yan M."/>
            <person name="Daum C."/>
            <person name="Ng V."/>
            <person name="Clum A."/>
            <person name="Steindorff A."/>
            <person name="Ohm R.A."/>
            <person name="Martin F."/>
            <person name="Silar P."/>
            <person name="Natvig D.O."/>
            <person name="Lalanne C."/>
            <person name="Gautier V."/>
            <person name="Ament-Velasquez S.L."/>
            <person name="Kruys A."/>
            <person name="Hutchinson M.I."/>
            <person name="Powell A.J."/>
            <person name="Barry K."/>
            <person name="Miller A.N."/>
            <person name="Grigoriev I.V."/>
            <person name="Debuchy R."/>
            <person name="Gladieux P."/>
            <person name="Hiltunen Thoren M."/>
            <person name="Johannesson H."/>
        </authorList>
    </citation>
    <scope>NUCLEOTIDE SEQUENCE</scope>
    <source>
        <strain evidence="4">CBS 168.71</strain>
    </source>
</reference>
<protein>
    <submittedName>
        <fullName evidence="4">Up-regulated during septation-domain-containing protein</fullName>
    </submittedName>
</protein>
<comment type="caution">
    <text evidence="4">The sequence shown here is derived from an EMBL/GenBank/DDBJ whole genome shotgun (WGS) entry which is preliminary data.</text>
</comment>
<feature type="compositionally biased region" description="Basic and acidic residues" evidence="2">
    <location>
        <begin position="284"/>
        <end position="294"/>
    </location>
</feature>
<evidence type="ECO:0000259" key="3">
    <source>
        <dbReference type="Pfam" id="PF15456"/>
    </source>
</evidence>
<dbReference type="EMBL" id="JAUEPN010000003">
    <property type="protein sequence ID" value="KAK3296882.1"/>
    <property type="molecule type" value="Genomic_DNA"/>
</dbReference>
<evidence type="ECO:0000313" key="4">
    <source>
        <dbReference type="EMBL" id="KAK3296882.1"/>
    </source>
</evidence>
<proteinExistence type="predicted"/>
<feature type="compositionally biased region" description="Polar residues" evidence="2">
    <location>
        <begin position="254"/>
        <end position="278"/>
    </location>
</feature>
<feature type="compositionally biased region" description="Low complexity" evidence="2">
    <location>
        <begin position="674"/>
        <end position="692"/>
    </location>
</feature>
<dbReference type="InterPro" id="IPR029191">
    <property type="entry name" value="Uds1"/>
</dbReference>
<gene>
    <name evidence="4" type="ORF">B0H64DRAFT_112083</name>
</gene>
<keyword evidence="1" id="KW-0175">Coiled coil</keyword>
<evidence type="ECO:0000313" key="5">
    <source>
        <dbReference type="Proteomes" id="UP001278766"/>
    </source>
</evidence>
<feature type="compositionally biased region" description="Low complexity" evidence="2">
    <location>
        <begin position="554"/>
        <end position="563"/>
    </location>
</feature>
<evidence type="ECO:0000256" key="1">
    <source>
        <dbReference type="SAM" id="Coils"/>
    </source>
</evidence>
<dbReference type="Pfam" id="PF15456">
    <property type="entry name" value="Uds1"/>
    <property type="match status" value="1"/>
</dbReference>
<evidence type="ECO:0000256" key="2">
    <source>
        <dbReference type="SAM" id="MobiDB-lite"/>
    </source>
</evidence>
<dbReference type="Proteomes" id="UP001278766">
    <property type="component" value="Unassembled WGS sequence"/>
</dbReference>
<organism evidence="4 5">
    <name type="scientific">Chaetomium fimeti</name>
    <dbReference type="NCBI Taxonomy" id="1854472"/>
    <lineage>
        <taxon>Eukaryota</taxon>
        <taxon>Fungi</taxon>
        <taxon>Dikarya</taxon>
        <taxon>Ascomycota</taxon>
        <taxon>Pezizomycotina</taxon>
        <taxon>Sordariomycetes</taxon>
        <taxon>Sordariomycetidae</taxon>
        <taxon>Sordariales</taxon>
        <taxon>Chaetomiaceae</taxon>
        <taxon>Chaetomium</taxon>
    </lineage>
</organism>
<feature type="region of interest" description="Disordered" evidence="2">
    <location>
        <begin position="537"/>
        <end position="569"/>
    </location>
</feature>
<dbReference type="AlphaFoldDB" id="A0AAE0LTF5"/>
<sequence>MAHIANCLEMDQEDLSIGLNNYIAAKTVTEESNELLGRASPSGDKPFAWRMQHPERKYQLFPRDKQTAAAPGKALDPEQAQVYALTRNQNGEKSEKMALNLRVRIKEREMRKRKISVSDLGPLTTVQEAAMDSPTIPGRPPVHERSISAPGSSWKPYSLGDCMTSGRTRTPEERPELRSAYRSNEELQRPEVEPRQPLSPKSLTPLVIPTSNPIAPHLARRVSISRLRSGSTPVEGQTRSARADDSPRARTPFTPVSASLTTPRSAATTVMTASTLPTPISAPADHRESPRPWEKSTNPAATAASKETVPERAITPNDPLQSLAHGHRRNQSESDSMINRGRPPRRLEVCAGPTTLKRSGSKRNKSSEGHTIEQLPKGWKASDAVNIMSPQEVASLQRQALQQAARFEVLRKEDVDSLSRELRLLDERTDYLRHTYTSLRSGRRNLHSRICQYLRSPRTAKFSHESILKQEEALAELDTSIDEWVSKLEHAENRRTRVRQKLLEHVAAAVTLGAPTGSVVGVSESLQFALGVVRPHNAELSTPPRSPVKTSFTPAAPSSSSSPHRAQVPSTILEQPLFEEAAAMDTKEAEKGAALRRAETIRVYADNDVYALLADVEDTITKMGSSETPAKDKDSCAPLSEAERRKLCRTLSHDVLSGGSLARKPLPISKLAEKPSSSSLSSSSLPSTKTPPASEPATGEVFLTSAVFKP</sequence>
<feature type="region of interest" description="Disordered" evidence="2">
    <location>
        <begin position="657"/>
        <end position="701"/>
    </location>
</feature>
<dbReference type="GeneID" id="87834758"/>
<keyword evidence="5" id="KW-1185">Reference proteome</keyword>
<feature type="coiled-coil region" evidence="1">
    <location>
        <begin position="474"/>
        <end position="501"/>
    </location>
</feature>
<feature type="domain" description="Up-regulated during septation protein 1" evidence="3">
    <location>
        <begin position="394"/>
        <end position="511"/>
    </location>
</feature>
<feature type="region of interest" description="Disordered" evidence="2">
    <location>
        <begin position="130"/>
        <end position="375"/>
    </location>
</feature>
<dbReference type="RefSeq" id="XP_062660396.1">
    <property type="nucleotide sequence ID" value="XM_062797810.1"/>
</dbReference>